<feature type="compositionally biased region" description="Basic residues" evidence="1">
    <location>
        <begin position="89"/>
        <end position="98"/>
    </location>
</feature>
<accession>A0A0P9J5T6</accession>
<dbReference type="EMBL" id="LJPT01000171">
    <property type="protein sequence ID" value="KPW43971.1"/>
    <property type="molecule type" value="Genomic_DNA"/>
</dbReference>
<name>A0A0P9J5T6_9PSED</name>
<gene>
    <name evidence="2" type="ORF">ALO88_04371</name>
</gene>
<evidence type="ECO:0000313" key="2">
    <source>
        <dbReference type="EMBL" id="KPW43971.1"/>
    </source>
</evidence>
<proteinExistence type="predicted"/>
<protein>
    <submittedName>
        <fullName evidence="2">Uncharacterized protein</fullName>
    </submittedName>
</protein>
<dbReference type="InterPro" id="IPR021960">
    <property type="entry name" value="DUF3577"/>
</dbReference>
<reference evidence="2 3" key="1">
    <citation type="submission" date="2015-09" db="EMBL/GenBank/DDBJ databases">
        <title>Genome announcement of multiple Pseudomonas syringae strains.</title>
        <authorList>
            <person name="Thakur S."/>
            <person name="Wang P.W."/>
            <person name="Gong Y."/>
            <person name="Weir B.S."/>
            <person name="Guttman D.S."/>
        </authorList>
    </citation>
    <scope>NUCLEOTIDE SEQUENCE [LARGE SCALE GENOMIC DNA]</scope>
    <source>
        <strain evidence="2 3">ICMP4303</strain>
    </source>
</reference>
<evidence type="ECO:0000313" key="3">
    <source>
        <dbReference type="Proteomes" id="UP000050425"/>
    </source>
</evidence>
<organism evidence="2 3">
    <name type="scientific">Pseudomonas syringae pv. antirrhini</name>
    <dbReference type="NCBI Taxonomy" id="251702"/>
    <lineage>
        <taxon>Bacteria</taxon>
        <taxon>Pseudomonadati</taxon>
        <taxon>Pseudomonadota</taxon>
        <taxon>Gammaproteobacteria</taxon>
        <taxon>Pseudomonadales</taxon>
        <taxon>Pseudomonadaceae</taxon>
        <taxon>Pseudomonas</taxon>
    </lineage>
</organism>
<dbReference type="AlphaFoldDB" id="A0A0P9J5T6"/>
<dbReference type="Proteomes" id="UP000050425">
    <property type="component" value="Unassembled WGS sequence"/>
</dbReference>
<evidence type="ECO:0000256" key="1">
    <source>
        <dbReference type="SAM" id="MobiDB-lite"/>
    </source>
</evidence>
<dbReference type="Pfam" id="PF12101">
    <property type="entry name" value="DUF3577"/>
    <property type="match status" value="1"/>
</dbReference>
<sequence>MDVVDTRVSGSEAQHLVRKCEQATKDKKKVLIGFRLGDLWTDVFTYEKGERASEQGVSVKARLLYISWIKVDGNMVYKAEPKSAESARRSQRARRHSCRAGSTGSRSCRASHSAPVRKT</sequence>
<feature type="region of interest" description="Disordered" evidence="1">
    <location>
        <begin position="80"/>
        <end position="119"/>
    </location>
</feature>
<dbReference type="PATRIC" id="fig|251702.3.peg.5816"/>
<comment type="caution">
    <text evidence="2">The sequence shown here is derived from an EMBL/GenBank/DDBJ whole genome shotgun (WGS) entry which is preliminary data.</text>
</comment>